<evidence type="ECO:0000256" key="1">
    <source>
        <dbReference type="SAM" id="MobiDB-lite"/>
    </source>
</evidence>
<dbReference type="PATRIC" id="fig|28229.3.peg.514"/>
<feature type="region of interest" description="Disordered" evidence="1">
    <location>
        <begin position="377"/>
        <end position="444"/>
    </location>
</feature>
<dbReference type="Pfam" id="PF11737">
    <property type="entry name" value="DUF3300"/>
    <property type="match status" value="1"/>
</dbReference>
<dbReference type="PANTHER" id="PTHR40269:SF1">
    <property type="entry name" value="OUTER MEMBRANE PROTEIN"/>
    <property type="match status" value="1"/>
</dbReference>
<name>A0A099L3Z9_COLPS</name>
<dbReference type="PANTHER" id="PTHR40269">
    <property type="entry name" value="OUTER MEMBRANE PROTEIN-RELATED"/>
    <property type="match status" value="1"/>
</dbReference>
<dbReference type="EMBL" id="JQEC01000004">
    <property type="protein sequence ID" value="KGJ96887.1"/>
    <property type="molecule type" value="Genomic_DNA"/>
</dbReference>
<gene>
    <name evidence="2" type="ORF">GAB14E_1355</name>
</gene>
<feature type="compositionally biased region" description="Polar residues" evidence="1">
    <location>
        <begin position="353"/>
        <end position="363"/>
    </location>
</feature>
<protein>
    <recommendedName>
        <fullName evidence="4">DUF3300 domain-containing protein</fullName>
    </recommendedName>
</protein>
<reference evidence="2 3" key="1">
    <citation type="submission" date="2014-08" db="EMBL/GenBank/DDBJ databases">
        <title>Genomic and Phenotypic Diversity of Colwellia psychrerythraea strains from Disparate Marine Basins.</title>
        <authorList>
            <person name="Techtmann S.M."/>
            <person name="Stelling S.C."/>
            <person name="Utturkar S.M."/>
            <person name="Alshibli N."/>
            <person name="Harris A."/>
            <person name="Brown S.D."/>
            <person name="Hazen T.C."/>
        </authorList>
    </citation>
    <scope>NUCLEOTIDE SEQUENCE [LARGE SCALE GENOMIC DNA]</scope>
    <source>
        <strain evidence="2 3">GAB14E</strain>
    </source>
</reference>
<feature type="compositionally biased region" description="Polar residues" evidence="1">
    <location>
        <begin position="381"/>
        <end position="431"/>
    </location>
</feature>
<proteinExistence type="predicted"/>
<organism evidence="2 3">
    <name type="scientific">Colwellia psychrerythraea</name>
    <name type="common">Vibrio psychroerythus</name>
    <dbReference type="NCBI Taxonomy" id="28229"/>
    <lineage>
        <taxon>Bacteria</taxon>
        <taxon>Pseudomonadati</taxon>
        <taxon>Pseudomonadota</taxon>
        <taxon>Gammaproteobacteria</taxon>
        <taxon>Alteromonadales</taxon>
        <taxon>Colwelliaceae</taxon>
        <taxon>Colwellia</taxon>
    </lineage>
</organism>
<evidence type="ECO:0008006" key="4">
    <source>
        <dbReference type="Google" id="ProtNLM"/>
    </source>
</evidence>
<dbReference type="AlphaFoldDB" id="A0A099L3Z9"/>
<dbReference type="OrthoDB" id="197257at2"/>
<dbReference type="Proteomes" id="UP000029868">
    <property type="component" value="Unassembled WGS sequence"/>
</dbReference>
<comment type="caution">
    <text evidence="2">The sequence shown here is derived from an EMBL/GenBank/DDBJ whole genome shotgun (WGS) entry which is preliminary data.</text>
</comment>
<evidence type="ECO:0000313" key="3">
    <source>
        <dbReference type="Proteomes" id="UP000029868"/>
    </source>
</evidence>
<dbReference type="RefSeq" id="WP_081967689.1">
    <property type="nucleotide sequence ID" value="NZ_JQEC01000004.1"/>
</dbReference>
<evidence type="ECO:0000313" key="2">
    <source>
        <dbReference type="EMBL" id="KGJ96887.1"/>
    </source>
</evidence>
<accession>A0A099L3Z9</accession>
<feature type="region of interest" description="Disordered" evidence="1">
    <location>
        <begin position="342"/>
        <end position="363"/>
    </location>
</feature>
<dbReference type="InterPro" id="IPR021728">
    <property type="entry name" value="DUF3300"/>
</dbReference>
<feature type="compositionally biased region" description="Basic residues" evidence="1">
    <location>
        <begin position="433"/>
        <end position="444"/>
    </location>
</feature>
<sequence length="444" mass="51652">MNTHTKAWLNKLSILRLFFLSLTVISGLVLSTAAFSATSAEKEQQESVLSEAELAQTLAPIALYPDTLLTHILIASTYPIEVIEAERWLNKQSQLTPAQLERKSDKKEWDASIKALLAFPRVMAQLSEDLIWMQKLGDAFLQDEGRVLASIQTLRRQAEQAGSLADMDNVQVIKEQQVIILEPAQPEIIYVPYYDSRVVYGRWHWSHYPPVYWHNPHYYAAHYGPFYWGHGVHISSHFYFSAFHWHNRHVVVNHYNQQGYRARQKIVTSHHAKRWHHQPQHRRGVAYSSGRLKQKYYRAIIHSNSNIHRNNQRIVGSHYNLKLNNSTSQANRHNNFNAKLKVQSHQQKKPYNRQVSHKNSQPTKKYYAQSNHLNNKRVYKDNSNNNGHNVYKTHNVSSKSVQQKATKTKVHQPNNHRSNQRQSANKNSVRSGAQHKQKSKHRVN</sequence>